<evidence type="ECO:0000313" key="1">
    <source>
        <dbReference type="EMBL" id="GFQ80124.1"/>
    </source>
</evidence>
<organism evidence="1 2">
    <name type="scientific">Trichonephila clavata</name>
    <name type="common">Joro spider</name>
    <name type="synonym">Nephila clavata</name>
    <dbReference type="NCBI Taxonomy" id="2740835"/>
    <lineage>
        <taxon>Eukaryota</taxon>
        <taxon>Metazoa</taxon>
        <taxon>Ecdysozoa</taxon>
        <taxon>Arthropoda</taxon>
        <taxon>Chelicerata</taxon>
        <taxon>Arachnida</taxon>
        <taxon>Araneae</taxon>
        <taxon>Araneomorphae</taxon>
        <taxon>Entelegynae</taxon>
        <taxon>Araneoidea</taxon>
        <taxon>Nephilidae</taxon>
        <taxon>Trichonephila</taxon>
    </lineage>
</organism>
<dbReference type="Proteomes" id="UP000887116">
    <property type="component" value="Unassembled WGS sequence"/>
</dbReference>
<comment type="caution">
    <text evidence="1">The sequence shown here is derived from an EMBL/GenBank/DDBJ whole genome shotgun (WGS) entry which is preliminary data.</text>
</comment>
<sequence>MDNWLTSIPLPDQLLKIPMNSPVVGNIQKNKREILSERLELRSRSVGNSMIYLEQAKTLLSYKTKQNQTNVLFFYVRSMKIRI</sequence>
<evidence type="ECO:0000313" key="2">
    <source>
        <dbReference type="Proteomes" id="UP000887116"/>
    </source>
</evidence>
<proteinExistence type="predicted"/>
<protein>
    <submittedName>
        <fullName evidence="1">Uncharacterized protein</fullName>
    </submittedName>
</protein>
<reference evidence="1" key="1">
    <citation type="submission" date="2020-07" db="EMBL/GenBank/DDBJ databases">
        <title>Multicomponent nature underlies the extraordinary mechanical properties of spider dragline silk.</title>
        <authorList>
            <person name="Kono N."/>
            <person name="Nakamura H."/>
            <person name="Mori M."/>
            <person name="Yoshida Y."/>
            <person name="Ohtoshi R."/>
            <person name="Malay A.D."/>
            <person name="Moran D.A.P."/>
            <person name="Tomita M."/>
            <person name="Numata K."/>
            <person name="Arakawa K."/>
        </authorList>
    </citation>
    <scope>NUCLEOTIDE SEQUENCE</scope>
</reference>
<dbReference type="AlphaFoldDB" id="A0A8X6H5G7"/>
<name>A0A8X6H5G7_TRICU</name>
<dbReference type="EMBL" id="BMAO01012264">
    <property type="protein sequence ID" value="GFQ80124.1"/>
    <property type="molecule type" value="Genomic_DNA"/>
</dbReference>
<keyword evidence="2" id="KW-1185">Reference proteome</keyword>
<gene>
    <name evidence="1" type="ORF">TNCT_527061</name>
</gene>
<accession>A0A8X6H5G7</accession>